<keyword evidence="2" id="KW-1185">Reference proteome</keyword>
<accession>A0ABM1AZS1</accession>
<name>A0ABM1AZS1_LIMPO</name>
<protein>
    <submittedName>
        <fullName evidence="3">RNA-binding protein FUS-like</fullName>
    </submittedName>
</protein>
<feature type="compositionally biased region" description="Basic and acidic residues" evidence="1">
    <location>
        <begin position="1"/>
        <end position="10"/>
    </location>
</feature>
<gene>
    <name evidence="3" type="primary">LOC106457030</name>
</gene>
<sequence length="278" mass="31150">MHDHSSDNRRSYHSVKNYIEKKQVDESNQSFSTPIEVGINQLQRYNKPHNQRLYHYGLSMNSRANNVLPSGSRDRYSVRRLPSMLVRRFESQPSQLSNKNDLMTSESSSHGYIGGFRGGADGYNGGVKMFPPPSIIAKIGSKYRPPCHGPECHDHHKGIVKFWWKKVILPKSKKINGYSYGKSSNHGGVGDYSGGFGSFGDEVYTEIGGLGGSGYNIGDGGYGGDNIGENGYGGNGAGGYGGGNIGEEWIWRKRGRRIRRWQYWGEWIWRTRGKRICE</sequence>
<evidence type="ECO:0000256" key="1">
    <source>
        <dbReference type="SAM" id="MobiDB-lite"/>
    </source>
</evidence>
<evidence type="ECO:0000313" key="3">
    <source>
        <dbReference type="RefSeq" id="XP_013771867.1"/>
    </source>
</evidence>
<dbReference type="Proteomes" id="UP000694941">
    <property type="component" value="Unplaced"/>
</dbReference>
<dbReference type="GeneID" id="106457030"/>
<reference evidence="3" key="1">
    <citation type="submission" date="2025-08" db="UniProtKB">
        <authorList>
            <consortium name="RefSeq"/>
        </authorList>
    </citation>
    <scope>IDENTIFICATION</scope>
    <source>
        <tissue evidence="3">Muscle</tissue>
    </source>
</reference>
<proteinExistence type="predicted"/>
<evidence type="ECO:0000313" key="2">
    <source>
        <dbReference type="Proteomes" id="UP000694941"/>
    </source>
</evidence>
<dbReference type="RefSeq" id="XP_013771867.1">
    <property type="nucleotide sequence ID" value="XM_013916413.1"/>
</dbReference>
<feature type="region of interest" description="Disordered" evidence="1">
    <location>
        <begin position="1"/>
        <end position="25"/>
    </location>
</feature>
<organism evidence="2 3">
    <name type="scientific">Limulus polyphemus</name>
    <name type="common">Atlantic horseshoe crab</name>
    <dbReference type="NCBI Taxonomy" id="6850"/>
    <lineage>
        <taxon>Eukaryota</taxon>
        <taxon>Metazoa</taxon>
        <taxon>Ecdysozoa</taxon>
        <taxon>Arthropoda</taxon>
        <taxon>Chelicerata</taxon>
        <taxon>Merostomata</taxon>
        <taxon>Xiphosura</taxon>
        <taxon>Limulidae</taxon>
        <taxon>Limulus</taxon>
    </lineage>
</organism>